<dbReference type="RefSeq" id="XP_003424659.2">
    <property type="nucleotide sequence ID" value="XM_003424611.5"/>
</dbReference>
<sequence>MVNTVSNLSTLRMKSVLIVCLLAVYQVQAQLTCSKRDCSPGFFCKDGRCLPRETCEAINCRSETGCTTTTILCQPGYGCQEGKCVKKFPSNITCDRVRCRSGYVCVEPARCVKRKPIDVRCFTVKCRPGYICVNGVCVQG</sequence>
<dbReference type="GeneID" id="100678201"/>
<reference evidence="2" key="1">
    <citation type="submission" date="2021-01" db="UniProtKB">
        <authorList>
            <consortium name="EnsemblMetazoa"/>
        </authorList>
    </citation>
    <scope>IDENTIFICATION</scope>
</reference>
<name>A0A7M7GCQ3_NASVI</name>
<feature type="chain" id="PRO_5029639912" evidence="1">
    <location>
        <begin position="30"/>
        <end position="140"/>
    </location>
</feature>
<dbReference type="KEGG" id="nvi:100678201"/>
<dbReference type="Proteomes" id="UP000002358">
    <property type="component" value="Chromosome 1"/>
</dbReference>
<evidence type="ECO:0000313" key="3">
    <source>
        <dbReference type="Proteomes" id="UP000002358"/>
    </source>
</evidence>
<proteinExistence type="predicted"/>
<protein>
    <submittedName>
        <fullName evidence="2">Uncharacterized protein</fullName>
    </submittedName>
</protein>
<evidence type="ECO:0000313" key="2">
    <source>
        <dbReference type="EnsemblMetazoa" id="XP_003424659"/>
    </source>
</evidence>
<dbReference type="AlphaFoldDB" id="A0A7M7GCQ3"/>
<evidence type="ECO:0000256" key="1">
    <source>
        <dbReference type="SAM" id="SignalP"/>
    </source>
</evidence>
<dbReference type="EnsemblMetazoa" id="XM_003424611">
    <property type="protein sequence ID" value="XP_003424659"/>
    <property type="gene ID" value="LOC100678201"/>
</dbReference>
<feature type="signal peptide" evidence="1">
    <location>
        <begin position="1"/>
        <end position="29"/>
    </location>
</feature>
<organism evidence="2 3">
    <name type="scientific">Nasonia vitripennis</name>
    <name type="common">Parasitic wasp</name>
    <dbReference type="NCBI Taxonomy" id="7425"/>
    <lineage>
        <taxon>Eukaryota</taxon>
        <taxon>Metazoa</taxon>
        <taxon>Ecdysozoa</taxon>
        <taxon>Arthropoda</taxon>
        <taxon>Hexapoda</taxon>
        <taxon>Insecta</taxon>
        <taxon>Pterygota</taxon>
        <taxon>Neoptera</taxon>
        <taxon>Endopterygota</taxon>
        <taxon>Hymenoptera</taxon>
        <taxon>Apocrita</taxon>
        <taxon>Proctotrupomorpha</taxon>
        <taxon>Chalcidoidea</taxon>
        <taxon>Pteromalidae</taxon>
        <taxon>Pteromalinae</taxon>
        <taxon>Nasonia</taxon>
    </lineage>
</organism>
<keyword evidence="3" id="KW-1185">Reference proteome</keyword>
<dbReference type="InParanoid" id="A0A7M7GCQ3"/>
<keyword evidence="1" id="KW-0732">Signal</keyword>
<accession>A0A7M7GCQ3</accession>